<comment type="similarity">
    <text evidence="6">Belongs to the TRAPP small subunits family. TRAPPC4 subfamily.</text>
</comment>
<sequence>MAIFSVYILNRAGGLIYHYDHYTPKSEIEKTFSYPLDIILGGDDKLEVIFGEGGGIKVGHALIAINGEPVVSRKLPDGRDVREILNNPDNYPISLKFGRLKLKTNERIMLASMFHPLFAIAAKLSPEHRSSGIEILEADSFKLHCFQSQTGLKFILLTDPKQLGTEGLLRKIYELYGDFALKNPFYSLDMPIRCELFDTNLQRALDQSEKTGLYSSNPSLS</sequence>
<keyword evidence="10" id="KW-1185">Reference proteome</keyword>
<keyword evidence="2 9" id="KW-0813">Transport</keyword>
<dbReference type="GeneID" id="116301583"/>
<dbReference type="OrthoDB" id="246406at2759"/>
<keyword evidence="5 9" id="KW-0333">Golgi apparatus</keyword>
<evidence type="ECO:0000256" key="6">
    <source>
        <dbReference type="ARBA" id="ARBA00038179"/>
    </source>
</evidence>
<dbReference type="GO" id="GO:0006888">
    <property type="term" value="P:endoplasmic reticulum to Golgi vesicle-mediated transport"/>
    <property type="evidence" value="ECO:0007669"/>
    <property type="project" value="UniProtKB-UniRule"/>
</dbReference>
<keyword evidence="4 9" id="KW-0931">ER-Golgi transport</keyword>
<comment type="subunit">
    <text evidence="9">Part of the multisubunit transport protein particle (TRAPP) complex.</text>
</comment>
<evidence type="ECO:0000256" key="7">
    <source>
        <dbReference type="ARBA" id="ARBA00046052"/>
    </source>
</evidence>
<dbReference type="PANTHER" id="PTHR23249:SF15">
    <property type="entry name" value="TRAFFICKING PROTEIN PARTICLE COMPLEX SUBUNIT 4"/>
    <property type="match status" value="1"/>
</dbReference>
<evidence type="ECO:0000256" key="3">
    <source>
        <dbReference type="ARBA" id="ARBA00022824"/>
    </source>
</evidence>
<comment type="subunit">
    <text evidence="8">Component of the multisubunit TRAPP (transport protein particle) complex, which includes at least TRAPPC2, TRAPPC2L, TRAPPC3, TRAPPC3L, TRAPPC4, TRAPPC5, TRAPPC8, TRAPPC9, TRAPPC10, TRAPPC11 and TRAPPC12. Interacts with SDC2.</text>
</comment>
<accession>A0A6P8IJ60</accession>
<dbReference type="SUPFAM" id="SSF64356">
    <property type="entry name" value="SNARE-like"/>
    <property type="match status" value="1"/>
</dbReference>
<dbReference type="Pfam" id="PF04099">
    <property type="entry name" value="Sybindin"/>
    <property type="match status" value="1"/>
</dbReference>
<dbReference type="GO" id="GO:0005794">
    <property type="term" value="C:Golgi apparatus"/>
    <property type="evidence" value="ECO:0007669"/>
    <property type="project" value="UniProtKB-SubCell"/>
</dbReference>
<evidence type="ECO:0000256" key="1">
    <source>
        <dbReference type="ARBA" id="ARBA00004555"/>
    </source>
</evidence>
<dbReference type="RefSeq" id="XP_031566523.1">
    <property type="nucleotide sequence ID" value="XM_031710663.1"/>
</dbReference>
<evidence type="ECO:0000256" key="9">
    <source>
        <dbReference type="RuleBase" id="RU366065"/>
    </source>
</evidence>
<dbReference type="CDD" id="cd14856">
    <property type="entry name" value="TRAPPC4_synbindin"/>
    <property type="match status" value="1"/>
</dbReference>
<evidence type="ECO:0000256" key="4">
    <source>
        <dbReference type="ARBA" id="ARBA00022892"/>
    </source>
</evidence>
<evidence type="ECO:0000313" key="11">
    <source>
        <dbReference type="RefSeq" id="XP_031566523.1"/>
    </source>
</evidence>
<reference evidence="11" key="1">
    <citation type="submission" date="2025-08" db="UniProtKB">
        <authorList>
            <consortium name="RefSeq"/>
        </authorList>
    </citation>
    <scope>IDENTIFICATION</scope>
    <source>
        <tissue evidence="11">Tentacle</tissue>
    </source>
</reference>
<dbReference type="PANTHER" id="PTHR23249">
    <property type="entry name" value="TRAFFICKING PROTEIN PARTICLE COMPLEX SUBUNIT"/>
    <property type="match status" value="1"/>
</dbReference>
<dbReference type="AlphaFoldDB" id="A0A6P8IJ60"/>
<evidence type="ECO:0000256" key="2">
    <source>
        <dbReference type="ARBA" id="ARBA00022448"/>
    </source>
</evidence>
<organism evidence="10 11">
    <name type="scientific">Actinia tenebrosa</name>
    <name type="common">Australian red waratah sea anemone</name>
    <dbReference type="NCBI Taxonomy" id="6105"/>
    <lineage>
        <taxon>Eukaryota</taxon>
        <taxon>Metazoa</taxon>
        <taxon>Cnidaria</taxon>
        <taxon>Anthozoa</taxon>
        <taxon>Hexacorallia</taxon>
        <taxon>Actiniaria</taxon>
        <taxon>Actiniidae</taxon>
        <taxon>Actinia</taxon>
    </lineage>
</organism>
<evidence type="ECO:0000256" key="5">
    <source>
        <dbReference type="ARBA" id="ARBA00023034"/>
    </source>
</evidence>
<dbReference type="Gene3D" id="3.30.450.70">
    <property type="match status" value="1"/>
</dbReference>
<proteinExistence type="inferred from homology"/>
<comment type="subcellular location">
    <subcellularLocation>
        <location evidence="9">Endoplasmic reticulum</location>
    </subcellularLocation>
    <subcellularLocation>
        <location evidence="9">Golgi apparatus</location>
        <location evidence="9">cis-Golgi network</location>
    </subcellularLocation>
    <subcellularLocation>
        <location evidence="1">Golgi apparatus</location>
    </subcellularLocation>
</comment>
<dbReference type="InterPro" id="IPR007233">
    <property type="entry name" value="TRAPPC"/>
</dbReference>
<dbReference type="SMART" id="SM01399">
    <property type="entry name" value="Sybindin"/>
    <property type="match status" value="1"/>
</dbReference>
<dbReference type="InterPro" id="IPR011012">
    <property type="entry name" value="Longin-like_dom_sf"/>
</dbReference>
<name>A0A6P8IJ60_ACTTE</name>
<dbReference type="GO" id="GO:0030008">
    <property type="term" value="C:TRAPP complex"/>
    <property type="evidence" value="ECO:0007669"/>
    <property type="project" value="UniProtKB-UniRule"/>
</dbReference>
<dbReference type="InParanoid" id="A0A6P8IJ60"/>
<gene>
    <name evidence="11" type="primary">LOC116301583</name>
</gene>
<keyword evidence="3 9" id="KW-0256">Endoplasmic reticulum</keyword>
<evidence type="ECO:0000256" key="8">
    <source>
        <dbReference type="ARBA" id="ARBA00046941"/>
    </source>
</evidence>
<protein>
    <recommendedName>
        <fullName evidence="9">Trafficking protein particle complex subunit</fullName>
    </recommendedName>
</protein>
<comment type="function">
    <text evidence="7">Core component of the TRAPP complexes which has a function of guanine nucleotide exchange factor activity for Rab1 GTPase. Plays a role in vesicular transport from endoplasmic reticulum to Golgi and autophagy. May play a role in dendrite postsynaptic membrane trafficking.</text>
</comment>
<dbReference type="Proteomes" id="UP000515163">
    <property type="component" value="Unplaced"/>
</dbReference>
<dbReference type="GO" id="GO:0005783">
    <property type="term" value="C:endoplasmic reticulum"/>
    <property type="evidence" value="ECO:0007669"/>
    <property type="project" value="UniProtKB-SubCell"/>
</dbReference>
<dbReference type="FunCoup" id="A0A6P8IJ60">
    <property type="interactions" value="941"/>
</dbReference>
<dbReference type="KEGG" id="aten:116301583"/>
<evidence type="ECO:0000313" key="10">
    <source>
        <dbReference type="Proteomes" id="UP000515163"/>
    </source>
</evidence>
<dbReference type="Gene3D" id="2.30.42.40">
    <property type="match status" value="1"/>
</dbReference>